<evidence type="ECO:0000313" key="8">
    <source>
        <dbReference type="Proteomes" id="UP000008721"/>
    </source>
</evidence>
<dbReference type="InterPro" id="IPR000719">
    <property type="entry name" value="Prot_kinase_dom"/>
</dbReference>
<accession>E4U263</accession>
<dbReference type="InterPro" id="IPR013655">
    <property type="entry name" value="PAS_fold_3"/>
</dbReference>
<dbReference type="eggNOG" id="COG0515">
    <property type="taxonomic scope" value="Bacteria"/>
</dbReference>
<dbReference type="PRINTS" id="PR00344">
    <property type="entry name" value="BCTRLSENSOR"/>
</dbReference>
<dbReference type="InterPro" id="IPR036097">
    <property type="entry name" value="HisK_dim/P_sf"/>
</dbReference>
<dbReference type="PANTHER" id="PTHR43642">
    <property type="entry name" value="HYBRID SIGNAL TRANSDUCTION HISTIDINE KINASE G"/>
    <property type="match status" value="1"/>
</dbReference>
<dbReference type="SUPFAM" id="SSF47384">
    <property type="entry name" value="Homodimeric domain of signal transducing histidine kinase"/>
    <property type="match status" value="1"/>
</dbReference>
<dbReference type="Gene3D" id="3.40.50.300">
    <property type="entry name" value="P-loop containing nucleotide triphosphate hydrolases"/>
    <property type="match status" value="1"/>
</dbReference>
<dbReference type="CDD" id="cd14014">
    <property type="entry name" value="STKc_PknB_like"/>
    <property type="match status" value="1"/>
</dbReference>
<dbReference type="GO" id="GO:0000155">
    <property type="term" value="F:phosphorelay sensor kinase activity"/>
    <property type="evidence" value="ECO:0007669"/>
    <property type="project" value="InterPro"/>
</dbReference>
<dbReference type="InterPro" id="IPR027417">
    <property type="entry name" value="P-loop_NTPase"/>
</dbReference>
<dbReference type="InterPro" id="IPR000014">
    <property type="entry name" value="PAS"/>
</dbReference>
<dbReference type="Gene3D" id="3.30.450.20">
    <property type="entry name" value="PAS domain"/>
    <property type="match status" value="2"/>
</dbReference>
<dbReference type="InterPro" id="IPR004358">
    <property type="entry name" value="Sig_transdc_His_kin-like_C"/>
</dbReference>
<dbReference type="KEGG" id="sku:Sulku_1960"/>
<dbReference type="InterPro" id="IPR036890">
    <property type="entry name" value="HATPase_C_sf"/>
</dbReference>
<evidence type="ECO:0000259" key="6">
    <source>
        <dbReference type="PROSITE" id="PS50112"/>
    </source>
</evidence>
<feature type="domain" description="PAS" evidence="6">
    <location>
        <begin position="1569"/>
        <end position="1627"/>
    </location>
</feature>
<dbReference type="eggNOG" id="COG5000">
    <property type="taxonomic scope" value="Bacteria"/>
</dbReference>
<dbReference type="SUPFAM" id="SSF56112">
    <property type="entry name" value="Protein kinase-like (PK-like)"/>
    <property type="match status" value="1"/>
</dbReference>
<dbReference type="Proteomes" id="UP000008721">
    <property type="component" value="Chromosome"/>
</dbReference>
<dbReference type="OrthoDB" id="5521237at2"/>
<protein>
    <recommendedName>
        <fullName evidence="2">histidine kinase</fullName>
        <ecNumber evidence="2">2.7.13.3</ecNumber>
    </recommendedName>
</protein>
<dbReference type="InterPro" id="IPR035965">
    <property type="entry name" value="PAS-like_dom_sf"/>
</dbReference>
<dbReference type="SUPFAM" id="SSF55874">
    <property type="entry name" value="ATPase domain of HSP90 chaperone/DNA topoisomerase II/histidine kinase"/>
    <property type="match status" value="1"/>
</dbReference>
<dbReference type="Pfam" id="PF13426">
    <property type="entry name" value="PAS_9"/>
    <property type="match status" value="1"/>
</dbReference>
<dbReference type="PROSITE" id="PS50011">
    <property type="entry name" value="PROTEIN_KINASE_DOM"/>
    <property type="match status" value="1"/>
</dbReference>
<evidence type="ECO:0000256" key="1">
    <source>
        <dbReference type="ARBA" id="ARBA00000085"/>
    </source>
</evidence>
<dbReference type="CDD" id="cd00130">
    <property type="entry name" value="PAS"/>
    <property type="match status" value="1"/>
</dbReference>
<dbReference type="PANTHER" id="PTHR43642:SF1">
    <property type="entry name" value="HYBRID SIGNAL TRANSDUCTION HISTIDINE KINASE G"/>
    <property type="match status" value="1"/>
</dbReference>
<reference evidence="7 8" key="1">
    <citation type="journal article" date="2012" name="Stand. Genomic Sci.">
        <title>Complete genome sequence of the sulfur compounds oxidizing chemolithoautotroph Sulfuricurvum kujiense type strain (YK-1(T)).</title>
        <authorList>
            <person name="Han C."/>
            <person name="Kotsyurbenko O."/>
            <person name="Chertkov O."/>
            <person name="Held B."/>
            <person name="Lapidus A."/>
            <person name="Nolan M."/>
            <person name="Lucas S."/>
            <person name="Hammon N."/>
            <person name="Deshpande S."/>
            <person name="Cheng J.F."/>
            <person name="Tapia R."/>
            <person name="Goodwin L.A."/>
            <person name="Pitluck S."/>
            <person name="Liolios K."/>
            <person name="Pagani I."/>
            <person name="Ivanova N."/>
            <person name="Mavromatis K."/>
            <person name="Mikhailova N."/>
            <person name="Pati A."/>
            <person name="Chen A."/>
            <person name="Palaniappan K."/>
            <person name="Land M."/>
            <person name="Hauser L."/>
            <person name="Chang Y.J."/>
            <person name="Jeffries C.D."/>
            <person name="Brambilla E.M."/>
            <person name="Rohde M."/>
            <person name="Spring S."/>
            <person name="Sikorski J."/>
            <person name="Goker M."/>
            <person name="Woyke T."/>
            <person name="Bristow J."/>
            <person name="Eisen J.A."/>
            <person name="Markowitz V."/>
            <person name="Hugenholtz P."/>
            <person name="Kyrpides N.C."/>
            <person name="Klenk H.P."/>
            <person name="Detter J.C."/>
        </authorList>
    </citation>
    <scope>NUCLEOTIDE SEQUENCE [LARGE SCALE GENOMIC DNA]</scope>
    <source>
        <strain evidence="8">ATCC BAA-921 / DSM 16994 / JCM 11577 / YK-1</strain>
    </source>
</reference>
<evidence type="ECO:0000259" key="5">
    <source>
        <dbReference type="PROSITE" id="PS50109"/>
    </source>
</evidence>
<organism evidence="7 8">
    <name type="scientific">Sulfuricurvum kujiense (strain ATCC BAA-921 / DSM 16994 / JCM 11577 / YK-1)</name>
    <dbReference type="NCBI Taxonomy" id="709032"/>
    <lineage>
        <taxon>Bacteria</taxon>
        <taxon>Pseudomonadati</taxon>
        <taxon>Campylobacterota</taxon>
        <taxon>Epsilonproteobacteria</taxon>
        <taxon>Campylobacterales</taxon>
        <taxon>Sulfurimonadaceae</taxon>
        <taxon>Sulfuricurvum</taxon>
    </lineage>
</organism>
<dbReference type="Pfam" id="PF02518">
    <property type="entry name" value="HATPase_c"/>
    <property type="match status" value="1"/>
</dbReference>
<dbReference type="InterPro" id="IPR003661">
    <property type="entry name" value="HisK_dim/P_dom"/>
</dbReference>
<dbReference type="EMBL" id="CP002355">
    <property type="protein sequence ID" value="ADR34620.1"/>
    <property type="molecule type" value="Genomic_DNA"/>
</dbReference>
<dbReference type="SUPFAM" id="SSF55785">
    <property type="entry name" value="PYP-like sensor domain (PAS domain)"/>
    <property type="match status" value="2"/>
</dbReference>
<dbReference type="SUPFAM" id="SSF52540">
    <property type="entry name" value="P-loop containing nucleoside triphosphate hydrolases"/>
    <property type="match status" value="1"/>
</dbReference>
<keyword evidence="8" id="KW-1185">Reference proteome</keyword>
<feature type="domain" description="Histidine kinase" evidence="5">
    <location>
        <begin position="1708"/>
        <end position="1922"/>
    </location>
</feature>
<proteinExistence type="predicted"/>
<keyword evidence="3" id="KW-0597">Phosphoprotein</keyword>
<dbReference type="Pfam" id="PF00069">
    <property type="entry name" value="Pkinase"/>
    <property type="match status" value="1"/>
</dbReference>
<dbReference type="EC" id="2.7.13.3" evidence="2"/>
<dbReference type="InterPro" id="IPR001610">
    <property type="entry name" value="PAC"/>
</dbReference>
<gene>
    <name evidence="7" type="ordered locus">Sulku_1960</name>
</gene>
<evidence type="ECO:0000256" key="3">
    <source>
        <dbReference type="ARBA" id="ARBA00022553"/>
    </source>
</evidence>
<dbReference type="eggNOG" id="COG3899">
    <property type="taxonomic scope" value="Bacteria"/>
</dbReference>
<sequence>MFSRHYHIIDTLHENLSTVVYRASRTNDERKVIVKMLKPGEITEQRVSQFMNEQQILSSLKSPNIVKLVEIVALPSEYFHVFEDIGGSSLYSLLQERRFSISEGLNIAIKIAEALRTIHKKHIIHADVNPKNIIYNMETKELQIIDFGYSVIDNHFRYNSDSDVGTSGNLMYMSPEQTGRTKQRIDSRSDLYSLGMSLYHLFSGRFPYEAKDRYELIHKQIALRPEPIEQYIENFPSLLSLIINRLTAKKADERYQSDEALIYDLKFALQTLNSSDQIPLFEIGSRDQPSIRFGDQLFGREMEIELLKDAANKAALHKPVRLVVSGMPGVGKTRFIEEFLTLMSTGGSRILRGKFEQYRSSHPYLSIKQLFVQLKIVWKRHIHANKPFHLDARSAHTLGYYFPELSEMLMHKHISYASSGEEIHHQLPYAFQQLLSQLSSDTSPLVIFMDDLQWADTASLDLIYRTIFQMDIPNLHFIFSYRDSEIESNPGAWSFVQKVRVNRSPSLFIFDLVVLTKPDVRRIFHTILGSEGRQVDALSDIVFKKTDGNPFYIKTLLYNLIDAKEITYEKGRWHFQIEKIRTYGASINIAGLITDKFTKLTIEEQNYLRYLAVLGNRFETNLTRRMMKMQKSPDSMMELLETKGFIELFGGYYQFVHDVIQHHIIASIPSSQREEIDRTIGEFLERAYRSGHYHDVIGVVMHLSRGVIPGKWDKRSLHLNLKALKEMILSGSYPVALEHLRWMQESGLCQMLEELKHSDTFDLKVLKVKVYYLNALHEEAQNALETLMVQTNTLQERLVCFTLFKDLCVTKGGGFAELIDFGNRLLQELGLGAPRERKEIEERVLGLRTFILNHRASQETEAIKALPKLKNVSKKRIISILVEYWEAAYYLADIPLMQWAYLSIIEVSFRFGNSSGSAFGYVLYGAQMVSEHSYKEAYRFGAAALKLNHRFEDEKMLPKVHNFMANFISPYMKPLERNIPLYQKSLHQSKVNGDIVFGTWANFLMHFSEYLSGKSLESLRVNIDKESQFLLNSGDQKMIAIFEVLRSTVHMWQEREDDTSETEAAAITLWEEEKFYPALAWYGIIKAQTCWIEGEIDKGLKYLHRFIRSEANEVIMFPKMRLHPLRALLLLGKKTPLSAEEESWLAEDLKLCDGYAASSPKEFKFWKALFRAKRASEVNQYWDVAKLYDEALNEARKNNNPFSVAVSALSAGRFWKEKRFDDLSRFYFSEAAVALNQWGAYRAAERLKAKMHLNDSRSTETIDHSSNSSLLRAEPTNYRSLLKSFYALSQSMEKNELLETLMQTILENATASKAVLILKEEEMFYTSAGFSLENGKIDLYRIKLSETDFIPFHLINHAIETRHKVIQNSPSESGKFQYDDYFLKNNPASSIAIPTLIDGSVRGVLYLENKEVSTPLNTDTLQTLRLLLTQAVIIYKNTMLYETLKSNEEKLNKAQQISHVGSWQYDSVTDEVVWSAETYRIYELEPFSIPINGEWFFAHLHPDDVALVQDAKEKAFSGERYYDVIHRILTAKGNIRIVHQRAEVYWEDDRQKFSGTIQDITASKRSEEMIGRLSQVVNQTPLSTIITDPQGVIEYVNNHTLKLTGYFSHELIGQRMNIFNSGLHPESFYQDVWTTITEKRSFWRGTIINRMKSGELRDCASTIFPIFNTQDEIINFVTIQDDVTERNMKDRLFLMQTRQAQMGEMLSMIAHQWRQPLAIMSALMSRQKINIMLERSTLDEITKSFDEMEVQVQHLSRTITDFKDFFKPDKQTAMTKSSVIVSKTLELVEHTLMNKNINVEVNNVNDAEYRTYENELIQVMLNLIKNAQDAFEEKKIKNPLIVIHTDQREGDVIITVEDNAGGIDSGFIDTIFSPYTSSKSENGTGLGLYMSKTIIEEHCHGSISVENIDEGVKFTLRFPLHCQI</sequence>
<dbReference type="PROSITE" id="PS50109">
    <property type="entry name" value="HIS_KIN"/>
    <property type="match status" value="1"/>
</dbReference>
<dbReference type="SMART" id="SM00091">
    <property type="entry name" value="PAS"/>
    <property type="match status" value="2"/>
</dbReference>
<evidence type="ECO:0000256" key="2">
    <source>
        <dbReference type="ARBA" id="ARBA00012438"/>
    </source>
</evidence>
<dbReference type="Gene3D" id="2.10.70.100">
    <property type="match status" value="1"/>
</dbReference>
<dbReference type="InterPro" id="IPR053159">
    <property type="entry name" value="Hybrid_Histidine_Kinase"/>
</dbReference>
<dbReference type="InterPro" id="IPR029016">
    <property type="entry name" value="GAF-like_dom_sf"/>
</dbReference>
<dbReference type="InterPro" id="IPR011009">
    <property type="entry name" value="Kinase-like_dom_sf"/>
</dbReference>
<dbReference type="NCBIfam" id="TIGR00229">
    <property type="entry name" value="sensory_box"/>
    <property type="match status" value="1"/>
</dbReference>
<dbReference type="HOGENOM" id="CLU_000445_34_2_7"/>
<dbReference type="PROSITE" id="PS50112">
    <property type="entry name" value="PAS"/>
    <property type="match status" value="1"/>
</dbReference>
<dbReference type="InterPro" id="IPR041664">
    <property type="entry name" value="AAA_16"/>
</dbReference>
<dbReference type="STRING" id="709032.Sulku_1960"/>
<dbReference type="SMART" id="SM00086">
    <property type="entry name" value="PAC"/>
    <property type="match status" value="2"/>
</dbReference>
<evidence type="ECO:0000259" key="4">
    <source>
        <dbReference type="PROSITE" id="PS50011"/>
    </source>
</evidence>
<dbReference type="Gene3D" id="3.30.565.10">
    <property type="entry name" value="Histidine kinase-like ATPase, C-terminal domain"/>
    <property type="match status" value="1"/>
</dbReference>
<feature type="domain" description="Protein kinase" evidence="4">
    <location>
        <begin position="6"/>
        <end position="267"/>
    </location>
</feature>
<dbReference type="RefSeq" id="WP_013460817.1">
    <property type="nucleotide sequence ID" value="NC_014762.1"/>
</dbReference>
<dbReference type="CDD" id="cd00082">
    <property type="entry name" value="HisKA"/>
    <property type="match status" value="1"/>
</dbReference>
<comment type="catalytic activity">
    <reaction evidence="1">
        <text>ATP + protein L-histidine = ADP + protein N-phospho-L-histidine.</text>
        <dbReference type="EC" id="2.7.13.3"/>
    </reaction>
</comment>
<dbReference type="Gene3D" id="3.30.450.40">
    <property type="match status" value="1"/>
</dbReference>
<dbReference type="GO" id="GO:0005524">
    <property type="term" value="F:ATP binding"/>
    <property type="evidence" value="ECO:0007669"/>
    <property type="project" value="InterPro"/>
</dbReference>
<evidence type="ECO:0000313" key="7">
    <source>
        <dbReference type="EMBL" id="ADR34620.1"/>
    </source>
</evidence>
<dbReference type="SUPFAM" id="SSF55781">
    <property type="entry name" value="GAF domain-like"/>
    <property type="match status" value="1"/>
</dbReference>
<dbReference type="InterPro" id="IPR003594">
    <property type="entry name" value="HATPase_dom"/>
</dbReference>
<dbReference type="SMART" id="SM00387">
    <property type="entry name" value="HATPase_c"/>
    <property type="match status" value="1"/>
</dbReference>
<dbReference type="Gene3D" id="1.10.510.10">
    <property type="entry name" value="Transferase(Phosphotransferase) domain 1"/>
    <property type="match status" value="1"/>
</dbReference>
<dbReference type="Gene3D" id="1.10.287.130">
    <property type="match status" value="1"/>
</dbReference>
<dbReference type="Pfam" id="PF08447">
    <property type="entry name" value="PAS_3"/>
    <property type="match status" value="1"/>
</dbReference>
<dbReference type="Pfam" id="PF13191">
    <property type="entry name" value="AAA_16"/>
    <property type="match status" value="1"/>
</dbReference>
<dbReference type="InterPro" id="IPR005467">
    <property type="entry name" value="His_kinase_dom"/>
</dbReference>
<dbReference type="eggNOG" id="COG2203">
    <property type="taxonomic scope" value="Bacteria"/>
</dbReference>
<name>E4U263_SULKY</name>